<evidence type="ECO:0000313" key="2">
    <source>
        <dbReference type="EMBL" id="KAF0852797.1"/>
    </source>
</evidence>
<accession>A0A8K0F4J6</accession>
<organism evidence="2 3">
    <name type="scientific">Andalucia godoyi</name>
    <name type="common">Flagellate</name>
    <dbReference type="NCBI Taxonomy" id="505711"/>
    <lineage>
        <taxon>Eukaryota</taxon>
        <taxon>Discoba</taxon>
        <taxon>Jakobida</taxon>
        <taxon>Andalucina</taxon>
        <taxon>Andaluciidae</taxon>
        <taxon>Andalucia</taxon>
    </lineage>
</organism>
<dbReference type="Proteomes" id="UP000799049">
    <property type="component" value="Unassembled WGS sequence"/>
</dbReference>
<sequence length="201" mass="22734">MSTTRVAILGIYRRLLRLSVLFPDPQAQLYLTLRVQERFRAHADLTSQPRIVACMRAARQECRRLGRAIGGCDRRQFHRILELSYGIRGHLKYLLSPNTSRTPSTPPFPSSQSLRSSQSLIVDASEHPASYCALVSRGRATSTSSAASATAASHLVLRALQTRLAEYPRWRRRMYKNISAQTRKPLAQIDFAHTDHQSHPQ</sequence>
<dbReference type="Pfam" id="PF20263">
    <property type="entry name" value="LYRM2-like"/>
    <property type="match status" value="1"/>
</dbReference>
<evidence type="ECO:0000313" key="3">
    <source>
        <dbReference type="Proteomes" id="UP000799049"/>
    </source>
</evidence>
<comment type="caution">
    <text evidence="2">The sequence shown here is derived from an EMBL/GenBank/DDBJ whole genome shotgun (WGS) entry which is preliminary data.</text>
</comment>
<dbReference type="CDD" id="cd20273">
    <property type="entry name" value="Complex1_LYR_unchar"/>
    <property type="match status" value="1"/>
</dbReference>
<proteinExistence type="predicted"/>
<dbReference type="InterPro" id="IPR046896">
    <property type="entry name" value="Cup1-like_N"/>
</dbReference>
<evidence type="ECO:0000259" key="1">
    <source>
        <dbReference type="Pfam" id="PF20263"/>
    </source>
</evidence>
<keyword evidence="3" id="KW-1185">Reference proteome</keyword>
<reference evidence="2" key="1">
    <citation type="submission" date="2019-09" db="EMBL/GenBank/DDBJ databases">
        <title>The Mitochondrial Proteome of the Jakobid, Andalucia godoyi, a Protist With the Most Gene-Rich and Bacteria-Like Mitochondrial Genome.</title>
        <authorList>
            <person name="Gray M.W."/>
            <person name="Burger G."/>
            <person name="Derelle R."/>
            <person name="Klimes V."/>
            <person name="Leger M."/>
            <person name="Sarrasin M."/>
            <person name="Vlcek C."/>
            <person name="Roger A.J."/>
            <person name="Elias M."/>
            <person name="Lang B.F."/>
        </authorList>
    </citation>
    <scope>NUCLEOTIDE SEQUENCE</scope>
    <source>
        <strain evidence="2">And28</strain>
    </source>
</reference>
<gene>
    <name evidence="2" type="ORF">ANDGO_01019</name>
</gene>
<dbReference type="EMBL" id="VRVR01000016">
    <property type="protein sequence ID" value="KAF0852797.1"/>
    <property type="molecule type" value="Genomic_DNA"/>
</dbReference>
<dbReference type="AlphaFoldDB" id="A0A8K0F4J6"/>
<feature type="domain" description="LYR motif-containing protein Cup1-like N-terminal" evidence="1">
    <location>
        <begin position="11"/>
        <end position="93"/>
    </location>
</feature>
<name>A0A8K0F4J6_ANDGO</name>
<protein>
    <submittedName>
        <fullName evidence="2">Mitochondrial Complex1_LYR family protein</fullName>
    </submittedName>
</protein>